<feature type="transmembrane region" description="Helical" evidence="1">
    <location>
        <begin position="69"/>
        <end position="87"/>
    </location>
</feature>
<feature type="transmembrane region" description="Helical" evidence="1">
    <location>
        <begin position="160"/>
        <end position="180"/>
    </location>
</feature>
<dbReference type="InterPro" id="IPR007404">
    <property type="entry name" value="YdjM-like"/>
</dbReference>
<proteinExistence type="predicted"/>
<keyword evidence="2" id="KW-0378">Hydrolase</keyword>
<evidence type="ECO:0000313" key="2">
    <source>
        <dbReference type="EMBL" id="MCM2534188.1"/>
    </source>
</evidence>
<dbReference type="Proteomes" id="UP001523262">
    <property type="component" value="Unassembled WGS sequence"/>
</dbReference>
<reference evidence="2 3" key="1">
    <citation type="submission" date="2022-06" db="EMBL/GenBank/DDBJ databases">
        <authorList>
            <person name="Jeon C.O."/>
        </authorList>
    </citation>
    <scope>NUCLEOTIDE SEQUENCE [LARGE SCALE GENOMIC DNA]</scope>
    <source>
        <strain evidence="2 3">KCTC 13943</strain>
    </source>
</reference>
<keyword evidence="1" id="KW-0812">Transmembrane</keyword>
<feature type="transmembrane region" description="Helical" evidence="1">
    <location>
        <begin position="93"/>
        <end position="114"/>
    </location>
</feature>
<accession>A0ABT0WF61</accession>
<dbReference type="GO" id="GO:0016787">
    <property type="term" value="F:hydrolase activity"/>
    <property type="evidence" value="ECO:0007669"/>
    <property type="project" value="UniProtKB-KW"/>
</dbReference>
<feature type="transmembrane region" description="Helical" evidence="1">
    <location>
        <begin position="135"/>
        <end position="154"/>
    </location>
</feature>
<evidence type="ECO:0000313" key="3">
    <source>
        <dbReference type="Proteomes" id="UP001523262"/>
    </source>
</evidence>
<name>A0ABT0WF61_9BACI</name>
<dbReference type="PANTHER" id="PTHR40031">
    <property type="entry name" value="HYPOTHETICAL MEMBRANE SPANNING PROTEIN"/>
    <property type="match status" value="1"/>
</dbReference>
<sequence>MDTFSHIFIGLGLGALAQIDPAVSENIPLTQAVVLGTVIGSNAPDFDFIYRFKGKGSYLRYHRGISHSLPALPIWGIVVSSLVYPFFPGTSYLHLFLWTFLAVMGHVFFDLFNVHGTQILLPFSRKWIAFDSIPLMDPYILMLHILGFSLLPFFKTGLTFLIIYIFIFFYLTIRTLSTVLTKRHLQNHFWSAERIKLIPHMALFKWDIIIETREDFLFGVYSEDSLSIEHTLSKKIDFPALVSDSKNDQSVSDFLSCTNYAYPFVSKRKSGYFVYWKDLRFRTKKFFPYLAILFISSDFKSKNCYIGKVTSLKQYKKVLRNLKNTPTSTKSKKG</sequence>
<dbReference type="EMBL" id="JAMQCR010000001">
    <property type="protein sequence ID" value="MCM2534188.1"/>
    <property type="molecule type" value="Genomic_DNA"/>
</dbReference>
<comment type="caution">
    <text evidence="2">The sequence shown here is derived from an EMBL/GenBank/DDBJ whole genome shotgun (WGS) entry which is preliminary data.</text>
</comment>
<evidence type="ECO:0000256" key="1">
    <source>
        <dbReference type="SAM" id="Phobius"/>
    </source>
</evidence>
<dbReference type="Pfam" id="PF04307">
    <property type="entry name" value="YdjM"/>
    <property type="match status" value="1"/>
</dbReference>
<protein>
    <submittedName>
        <fullName evidence="2">Metal-dependent hydrolase</fullName>
    </submittedName>
</protein>
<dbReference type="PANTHER" id="PTHR40031:SF1">
    <property type="entry name" value="MEMBRANE-BOUND METAL-DEPENDENT HYDROLASE"/>
    <property type="match status" value="1"/>
</dbReference>
<keyword evidence="1" id="KW-1133">Transmembrane helix</keyword>
<keyword evidence="3" id="KW-1185">Reference proteome</keyword>
<organism evidence="2 3">
    <name type="scientific">Neobacillus pocheonensis</name>
    <dbReference type="NCBI Taxonomy" id="363869"/>
    <lineage>
        <taxon>Bacteria</taxon>
        <taxon>Bacillati</taxon>
        <taxon>Bacillota</taxon>
        <taxon>Bacilli</taxon>
        <taxon>Bacillales</taxon>
        <taxon>Bacillaceae</taxon>
        <taxon>Neobacillus</taxon>
    </lineage>
</organism>
<gene>
    <name evidence="2" type="ORF">NDK43_19750</name>
</gene>
<dbReference type="InterPro" id="IPR053170">
    <property type="entry name" value="Transcription_regulator"/>
</dbReference>
<keyword evidence="1" id="KW-0472">Membrane</keyword>